<protein>
    <submittedName>
        <fullName evidence="1">Uncharacterized protein</fullName>
    </submittedName>
</protein>
<dbReference type="EMBL" id="BMMT01000011">
    <property type="protein sequence ID" value="GGI92331.1"/>
    <property type="molecule type" value="Genomic_DNA"/>
</dbReference>
<accession>A0A917NDR5</accession>
<name>A0A917NDR5_9PSEU</name>
<dbReference type="Proteomes" id="UP000597989">
    <property type="component" value="Unassembled WGS sequence"/>
</dbReference>
<reference evidence="1 2" key="1">
    <citation type="journal article" date="2014" name="Int. J. Syst. Evol. Microbiol.">
        <title>Complete genome sequence of Corynebacterium casei LMG S-19264T (=DSM 44701T), isolated from a smear-ripened cheese.</title>
        <authorList>
            <consortium name="US DOE Joint Genome Institute (JGI-PGF)"/>
            <person name="Walter F."/>
            <person name="Albersmeier A."/>
            <person name="Kalinowski J."/>
            <person name="Ruckert C."/>
        </authorList>
    </citation>
    <scope>NUCLEOTIDE SEQUENCE [LARGE SCALE GENOMIC DNA]</scope>
    <source>
        <strain evidence="1 2">CGMCC 4.7206</strain>
    </source>
</reference>
<proteinExistence type="predicted"/>
<gene>
    <name evidence="1" type="ORF">GCM10011581_31840</name>
</gene>
<dbReference type="AlphaFoldDB" id="A0A917NDR5"/>
<organism evidence="1 2">
    <name type="scientific">Saccharopolyspora thermophila</name>
    <dbReference type="NCBI Taxonomy" id="89367"/>
    <lineage>
        <taxon>Bacteria</taxon>
        <taxon>Bacillati</taxon>
        <taxon>Actinomycetota</taxon>
        <taxon>Actinomycetes</taxon>
        <taxon>Pseudonocardiales</taxon>
        <taxon>Pseudonocardiaceae</taxon>
        <taxon>Saccharopolyspora</taxon>
    </lineage>
</organism>
<comment type="caution">
    <text evidence="1">The sequence shown here is derived from an EMBL/GenBank/DDBJ whole genome shotgun (WGS) entry which is preliminary data.</text>
</comment>
<evidence type="ECO:0000313" key="2">
    <source>
        <dbReference type="Proteomes" id="UP000597989"/>
    </source>
</evidence>
<dbReference type="RefSeq" id="WP_188988413.1">
    <property type="nucleotide sequence ID" value="NZ_BMMT01000011.1"/>
</dbReference>
<evidence type="ECO:0000313" key="1">
    <source>
        <dbReference type="EMBL" id="GGI92331.1"/>
    </source>
</evidence>
<sequence length="48" mass="5660">MPRPHGETTYSMTLTREQFERLITDGPRILAEIDAIRNEAMRRRGYPL</sequence>